<sequence length="96" mass="9730">MRSRGPGLAAVVAALDKVGGAMLVIADHGNCETMVDPVTGGPHTAHTTNPVPVILYGGPEGAKLHSGILADVAPTLLQLMNVPLPAEMTGKSLIDL</sequence>
<dbReference type="PANTHER" id="PTHR31637">
    <property type="entry name" value="2,3-BISPHOSPHOGLYCERATE-INDEPENDENT PHOSPHOGLYCERATE MUTASE"/>
    <property type="match status" value="1"/>
</dbReference>
<proteinExistence type="predicted"/>
<dbReference type="InterPro" id="IPR005995">
    <property type="entry name" value="Pgm_bpd_ind"/>
</dbReference>
<name>A0ABM9VM63_9HYPH</name>
<dbReference type="Gene3D" id="3.40.720.10">
    <property type="entry name" value="Alkaline Phosphatase, subunit A"/>
    <property type="match status" value="1"/>
</dbReference>
<dbReference type="Pfam" id="PF01676">
    <property type="entry name" value="Metalloenzyme"/>
    <property type="match status" value="1"/>
</dbReference>
<dbReference type="InterPro" id="IPR017850">
    <property type="entry name" value="Alkaline_phosphatase_core_sf"/>
</dbReference>
<dbReference type="EMBL" id="FBWH01000045">
    <property type="protein sequence ID" value="CUX61399.1"/>
    <property type="molecule type" value="Genomic_DNA"/>
</dbReference>
<gene>
    <name evidence="2" type="ORF">AGR13a_Lc60227</name>
</gene>
<dbReference type="Proteomes" id="UP000191812">
    <property type="component" value="Unassembled WGS sequence"/>
</dbReference>
<evidence type="ECO:0000313" key="2">
    <source>
        <dbReference type="EMBL" id="CUX61399.1"/>
    </source>
</evidence>
<organism evidence="2 3">
    <name type="scientific">Agrobacterium genomosp. 13 str. CFBP 6927</name>
    <dbReference type="NCBI Taxonomy" id="1183428"/>
    <lineage>
        <taxon>Bacteria</taxon>
        <taxon>Pseudomonadati</taxon>
        <taxon>Pseudomonadota</taxon>
        <taxon>Alphaproteobacteria</taxon>
        <taxon>Hyphomicrobiales</taxon>
        <taxon>Rhizobiaceae</taxon>
        <taxon>Rhizobium/Agrobacterium group</taxon>
        <taxon>Agrobacterium</taxon>
        <taxon>Agrobacterium tumefaciens complex</taxon>
    </lineage>
</organism>
<feature type="domain" description="Metalloenzyme" evidence="1">
    <location>
        <begin position="8"/>
        <end position="82"/>
    </location>
</feature>
<dbReference type="PANTHER" id="PTHR31637:SF0">
    <property type="entry name" value="2,3-BISPHOSPHOGLYCERATE-INDEPENDENT PHOSPHOGLYCERATE MUTASE"/>
    <property type="match status" value="1"/>
</dbReference>
<dbReference type="InterPro" id="IPR006124">
    <property type="entry name" value="Metalloenzyme"/>
</dbReference>
<keyword evidence="3" id="KW-1185">Reference proteome</keyword>
<dbReference type="SUPFAM" id="SSF53649">
    <property type="entry name" value="Alkaline phosphatase-like"/>
    <property type="match status" value="1"/>
</dbReference>
<accession>A0ABM9VM63</accession>
<evidence type="ECO:0000259" key="1">
    <source>
        <dbReference type="Pfam" id="PF01676"/>
    </source>
</evidence>
<evidence type="ECO:0000313" key="3">
    <source>
        <dbReference type="Proteomes" id="UP000191812"/>
    </source>
</evidence>
<protein>
    <recommendedName>
        <fullName evidence="1">Metalloenzyme domain-containing protein</fullName>
    </recommendedName>
</protein>
<reference evidence="2 3" key="1">
    <citation type="submission" date="2016-01" db="EMBL/GenBank/DDBJ databases">
        <authorList>
            <person name="Regsiter A."/>
            <person name="william w."/>
        </authorList>
    </citation>
    <scope>NUCLEOTIDE SEQUENCE [LARGE SCALE GENOMIC DNA]</scope>
    <source>
        <strain evidence="2 3">CFBP 6927</strain>
    </source>
</reference>
<comment type="caution">
    <text evidence="2">The sequence shown here is derived from an EMBL/GenBank/DDBJ whole genome shotgun (WGS) entry which is preliminary data.</text>
</comment>